<dbReference type="PANTHER" id="PTHR21621:SF0">
    <property type="entry name" value="BETA-CITRYLGLUTAMATE SYNTHASE B-RELATED"/>
    <property type="match status" value="1"/>
</dbReference>
<evidence type="ECO:0000313" key="4">
    <source>
        <dbReference type="Proteomes" id="UP001595816"/>
    </source>
</evidence>
<dbReference type="RefSeq" id="WP_253752812.1">
    <property type="nucleotide sequence ID" value="NZ_JAMZDZ010000001.1"/>
</dbReference>
<dbReference type="PANTHER" id="PTHR21621">
    <property type="entry name" value="RIBOSOMAL PROTEIN S6 MODIFICATION PROTEIN"/>
    <property type="match status" value="1"/>
</dbReference>
<sequence length="339" mass="37979">MELHDEQGTLRRMVWLFPDRESTRATPKWHRAFWDAYAEVAAELGLSWESHPPDDVAVDGTDPGNLRVFVAGEPVTPADTLFVTSLYSLPYQAMDVFNQYALYAVLENSGFYLPSPPWLSATVNDKLATLMHLKDSPIPPIPTVRIGTGRDLGHGFHEAALANLTFPVIVKPTGWCAGWGICMAHNLEDLRGLLSLAQGGETTLALQPYLGANTIDYRVYLIDGKPHTVARRTPASGTYVANYGRGGRQEYVPLPTELADAMEYFADRVPIPFLAVDFLHDGKRFWFSEIEPDAAIVCPDHDSPQVVRRQRSIIEARFRAYRRGHTRWLGHKLKEVTHA</sequence>
<dbReference type="InterPro" id="IPR011761">
    <property type="entry name" value="ATP-grasp"/>
</dbReference>
<keyword evidence="1" id="KW-0067">ATP-binding</keyword>
<evidence type="ECO:0000256" key="1">
    <source>
        <dbReference type="PROSITE-ProRule" id="PRU00409"/>
    </source>
</evidence>
<dbReference type="Pfam" id="PF08443">
    <property type="entry name" value="RimK"/>
    <property type="match status" value="1"/>
</dbReference>
<dbReference type="Proteomes" id="UP001595816">
    <property type="component" value="Unassembled WGS sequence"/>
</dbReference>
<evidence type="ECO:0000313" key="3">
    <source>
        <dbReference type="EMBL" id="MFC4132678.1"/>
    </source>
</evidence>
<dbReference type="PROSITE" id="PS50975">
    <property type="entry name" value="ATP_GRASP"/>
    <property type="match status" value="1"/>
</dbReference>
<dbReference type="Gene3D" id="3.30.470.20">
    <property type="entry name" value="ATP-grasp fold, B domain"/>
    <property type="match status" value="1"/>
</dbReference>
<organism evidence="3 4">
    <name type="scientific">Hamadaea flava</name>
    <dbReference type="NCBI Taxonomy" id="1742688"/>
    <lineage>
        <taxon>Bacteria</taxon>
        <taxon>Bacillati</taxon>
        <taxon>Actinomycetota</taxon>
        <taxon>Actinomycetes</taxon>
        <taxon>Micromonosporales</taxon>
        <taxon>Micromonosporaceae</taxon>
        <taxon>Hamadaea</taxon>
    </lineage>
</organism>
<dbReference type="InterPro" id="IPR013815">
    <property type="entry name" value="ATP_grasp_subdomain_1"/>
</dbReference>
<comment type="caution">
    <text evidence="3">The sequence shown here is derived from an EMBL/GenBank/DDBJ whole genome shotgun (WGS) entry which is preliminary data.</text>
</comment>
<keyword evidence="1" id="KW-0547">Nucleotide-binding</keyword>
<feature type="domain" description="ATP-grasp" evidence="2">
    <location>
        <begin position="130"/>
        <end position="322"/>
    </location>
</feature>
<gene>
    <name evidence="3" type="ORF">ACFOZ4_18885</name>
</gene>
<dbReference type="InterPro" id="IPR013651">
    <property type="entry name" value="ATP-grasp_RimK-type"/>
</dbReference>
<dbReference type="GO" id="GO:0016874">
    <property type="term" value="F:ligase activity"/>
    <property type="evidence" value="ECO:0007669"/>
    <property type="project" value="UniProtKB-KW"/>
</dbReference>
<protein>
    <submittedName>
        <fullName evidence="3">RimK family alpha-L-glutamate ligase</fullName>
    </submittedName>
</protein>
<keyword evidence="3" id="KW-0436">Ligase</keyword>
<reference evidence="4" key="1">
    <citation type="journal article" date="2019" name="Int. J. Syst. Evol. Microbiol.">
        <title>The Global Catalogue of Microorganisms (GCM) 10K type strain sequencing project: providing services to taxonomists for standard genome sequencing and annotation.</title>
        <authorList>
            <consortium name="The Broad Institute Genomics Platform"/>
            <consortium name="The Broad Institute Genome Sequencing Center for Infectious Disease"/>
            <person name="Wu L."/>
            <person name="Ma J."/>
        </authorList>
    </citation>
    <scope>NUCLEOTIDE SEQUENCE [LARGE SCALE GENOMIC DNA]</scope>
    <source>
        <strain evidence="4">CGMCC 4.7289</strain>
    </source>
</reference>
<dbReference type="EMBL" id="JBHSAY010000009">
    <property type="protein sequence ID" value="MFC4132678.1"/>
    <property type="molecule type" value="Genomic_DNA"/>
</dbReference>
<keyword evidence="4" id="KW-1185">Reference proteome</keyword>
<dbReference type="Gene3D" id="3.30.1490.20">
    <property type="entry name" value="ATP-grasp fold, A domain"/>
    <property type="match status" value="1"/>
</dbReference>
<name>A0ABV8LQR8_9ACTN</name>
<accession>A0ABV8LQR8</accession>
<proteinExistence type="predicted"/>
<evidence type="ECO:0000259" key="2">
    <source>
        <dbReference type="PROSITE" id="PS50975"/>
    </source>
</evidence>
<dbReference type="SUPFAM" id="SSF56059">
    <property type="entry name" value="Glutathione synthetase ATP-binding domain-like"/>
    <property type="match status" value="1"/>
</dbReference>